<dbReference type="PANTHER" id="PTHR32154">
    <property type="entry name" value="PYRUVATE-FLAVODOXIN OXIDOREDUCTASE-RELATED"/>
    <property type="match status" value="1"/>
</dbReference>
<dbReference type="Gene3D" id="3.40.50.970">
    <property type="match status" value="2"/>
</dbReference>
<dbReference type="InterPro" id="IPR017896">
    <property type="entry name" value="4Fe4S_Fe-S-bd"/>
</dbReference>
<dbReference type="GO" id="GO:0051536">
    <property type="term" value="F:iron-sulfur cluster binding"/>
    <property type="evidence" value="ECO:0007669"/>
    <property type="project" value="UniProtKB-KW"/>
</dbReference>
<feature type="domain" description="4Fe-4S ferredoxin-type" evidence="6">
    <location>
        <begin position="778"/>
        <end position="807"/>
    </location>
</feature>
<dbReference type="EMBL" id="DRKP01000008">
    <property type="protein sequence ID" value="HEB94929.1"/>
    <property type="molecule type" value="Genomic_DNA"/>
</dbReference>
<dbReference type="CDD" id="cd07034">
    <property type="entry name" value="TPP_PYR_PFOR_IOR-alpha_like"/>
    <property type="match status" value="1"/>
</dbReference>
<feature type="domain" description="4Fe-4S ferredoxin-type" evidence="6">
    <location>
        <begin position="912"/>
        <end position="941"/>
    </location>
</feature>
<dbReference type="GO" id="GO:0016491">
    <property type="term" value="F:oxidoreductase activity"/>
    <property type="evidence" value="ECO:0007669"/>
    <property type="project" value="UniProtKB-KW"/>
</dbReference>
<evidence type="ECO:0000259" key="6">
    <source>
        <dbReference type="PROSITE" id="PS51379"/>
    </source>
</evidence>
<dbReference type="GO" id="GO:0046872">
    <property type="term" value="F:metal ion binding"/>
    <property type="evidence" value="ECO:0007669"/>
    <property type="project" value="UniProtKB-KW"/>
</dbReference>
<dbReference type="PANTHER" id="PTHR32154:SF0">
    <property type="entry name" value="PYRUVATE-FLAVODOXIN OXIDOREDUCTASE-RELATED"/>
    <property type="match status" value="1"/>
</dbReference>
<evidence type="ECO:0000256" key="4">
    <source>
        <dbReference type="ARBA" id="ARBA00023014"/>
    </source>
</evidence>
<dbReference type="PROSITE" id="PS00198">
    <property type="entry name" value="4FE4S_FER_1"/>
    <property type="match status" value="2"/>
</dbReference>
<dbReference type="InterPro" id="IPR050722">
    <property type="entry name" value="Pyruvate:ferred/Flavod_OxRd"/>
</dbReference>
<sequence>MIDHIALRLYRRLFGVPGREAAPTDADQVLDGISAVALVEAALCDATTLSGAPSSSGAATAWRQAVARQPSNLWGRRLITHRAEGARGAMASAMGHGLAGLRTTLFLSGAELASVQDQLAGAAGRHLPLVIHLVGQALPAQGSTHGSGDRALQLACDSGAVVLHAENVQQAVDYALVARRLAEERLRPVVVAMDREGTARSLQEVRLPEAELIRSWLGSAEERIPCPDAAQELLFGPSRRRVPRWHDLDHPLLNGAGQGPGAFARGIAGNQPWFADGLLDRLRHLCRELGQRGGRRPPTLSRHRTDDARLLLLAHGSVLEQARAVADELRRSHRIRAGVVGIHSLHPFPADRLLEQLRGCRHLLVLERHDTPLAGDPPLLQRVRAALAMAAENRANEGSPPHPGLPAIGTGSAPRLHSALFGVAGLPLANGDLIAFCRSLEQGRAGPCWLGIDFHADSSRHPKRQVLLDQIRRACPEIQSLGLRAPDAAIDLRPPGAIALGLLHRPGHRAAGLPADCAGLLRGLVGGHLRGVADPAADSWDGWRLEQLLLSAEAALSPTGEQSLDLLLVAGDGPLQDHHLNRLRNGGGLLLCDLDDQAPDRFGKNNRVIEKIGKKALRLYHLPPPERLEESAPVPADGEWLDAYRLGGLIGVMLSSNLLTHSPSRVAAAWKRLLQGLPEHESQRLGEAFDSGMRRIGAASPPPADDTTGSWREQVPGAVRRLGGSDETLYSLPRFWDQLGILYREGEQDTLTADPYLTAGAVPPLSSTFRDLSPLRHSLPRFLPDRCSGCGDCWSACPDSAIGVTALTPAALVDCGIRLAGADGARQVAGKLAARISALGRQQEYRGTTAGELLQQAWQWLQQKAPLPEGRRESVEAAVGTLVQALEPLPLARTDLLFEAGERLQRDGGELLTLVIDPAACKGCGLCVAACGDEALEMPPQTDRRLARAQARWRIWEQLPDTPSATIERLMGEGSMHGLAALLLSRHCAMAMAGGDGAEPGDTGRLALRLALAAIEYRQQPLVSRFAGQLETLQRDLRERIRETLTSALPVDDLEALLRNLGRGGDDIDLAALARDSAGAAIDGRRLEAQVGLARELEQAHWRLTEGDYGLGRSRVGIALAPGAPADRVALFPNNPFHSPVTLDMSGNGAELAFGLLQGQLHETLATLDLARRARQALAGEDPSPPPAGWADLDEEERALCPPLLLVGSEQELGGRELAQISWLLGTGLPLKVLLLSELDLGLATPPRTGPSDGHTDPLLTALAQRSAYVAQCAVAEPGHYHHCLREALRFTGPALIRLYAPNPLRHGFPPHHGLEQSRLAVTGRALPLLRYHPQGEGVFGSRISLQGNPDPEQTWARDGTGEPLTPLHWMLTERRFAAHFQPLEEDDPPPRPALEWLDLSPDERRRSTPVITRADDPRVRLKVSPAALAGVERLGGVWRTLQELAGLVTPFTRRVREEAEREVAASHAAELAALKADYEARLQALQGQLEDEIAGRIRQRLLNLAGYE</sequence>
<dbReference type="Gene3D" id="3.30.70.20">
    <property type="match status" value="1"/>
</dbReference>
<dbReference type="Gene3D" id="3.40.50.920">
    <property type="match status" value="1"/>
</dbReference>
<dbReference type="InterPro" id="IPR009014">
    <property type="entry name" value="Transketo_C/PFOR_II"/>
</dbReference>
<dbReference type="InterPro" id="IPR033412">
    <property type="entry name" value="PFOR_II"/>
</dbReference>
<accession>A0A831RLX5</accession>
<evidence type="ECO:0000256" key="1">
    <source>
        <dbReference type="ARBA" id="ARBA00022723"/>
    </source>
</evidence>
<keyword evidence="2" id="KW-0560">Oxidoreductase</keyword>
<keyword evidence="4" id="KW-0411">Iron-sulfur</keyword>
<dbReference type="InterPro" id="IPR029061">
    <property type="entry name" value="THDP-binding"/>
</dbReference>
<feature type="coiled-coil region" evidence="5">
    <location>
        <begin position="1469"/>
        <end position="1496"/>
    </location>
</feature>
<dbReference type="SUPFAM" id="SSF52922">
    <property type="entry name" value="TK C-terminal domain-like"/>
    <property type="match status" value="1"/>
</dbReference>
<keyword evidence="7" id="KW-0670">Pyruvate</keyword>
<dbReference type="Pfam" id="PF01855">
    <property type="entry name" value="POR_N"/>
    <property type="match status" value="1"/>
</dbReference>
<dbReference type="Pfam" id="PF00037">
    <property type="entry name" value="Fer4"/>
    <property type="match status" value="1"/>
</dbReference>
<evidence type="ECO:0000313" key="7">
    <source>
        <dbReference type="EMBL" id="HEB94929.1"/>
    </source>
</evidence>
<dbReference type="SUPFAM" id="SSF52518">
    <property type="entry name" value="Thiamin diphosphate-binding fold (THDP-binding)"/>
    <property type="match status" value="2"/>
</dbReference>
<keyword evidence="3" id="KW-0408">Iron</keyword>
<evidence type="ECO:0000256" key="5">
    <source>
        <dbReference type="SAM" id="Coils"/>
    </source>
</evidence>
<dbReference type="Pfam" id="PF17147">
    <property type="entry name" value="PFOR_II"/>
    <property type="match status" value="1"/>
</dbReference>
<reference evidence="7" key="1">
    <citation type="journal article" date="2020" name="mSystems">
        <title>Genome- and Community-Level Interaction Insights into Carbon Utilization and Element Cycling Functions of Hydrothermarchaeota in Hydrothermal Sediment.</title>
        <authorList>
            <person name="Zhou Z."/>
            <person name="Liu Y."/>
            <person name="Xu W."/>
            <person name="Pan J."/>
            <person name="Luo Z.H."/>
            <person name="Li M."/>
        </authorList>
    </citation>
    <scope>NUCLEOTIDE SEQUENCE [LARGE SCALE GENOMIC DNA]</scope>
    <source>
        <strain evidence="7">HyVt-443</strain>
    </source>
</reference>
<dbReference type="SUPFAM" id="SSF54862">
    <property type="entry name" value="4Fe-4S ferredoxins"/>
    <property type="match status" value="1"/>
</dbReference>
<dbReference type="PROSITE" id="PS51379">
    <property type="entry name" value="4FE4S_FER_2"/>
    <property type="match status" value="2"/>
</dbReference>
<organism evidence="7">
    <name type="scientific">Sedimenticola thiotaurini</name>
    <dbReference type="NCBI Taxonomy" id="1543721"/>
    <lineage>
        <taxon>Bacteria</taxon>
        <taxon>Pseudomonadati</taxon>
        <taxon>Pseudomonadota</taxon>
        <taxon>Gammaproteobacteria</taxon>
        <taxon>Chromatiales</taxon>
        <taxon>Sedimenticolaceae</taxon>
        <taxon>Sedimenticola</taxon>
    </lineage>
</organism>
<evidence type="ECO:0000256" key="3">
    <source>
        <dbReference type="ARBA" id="ARBA00023004"/>
    </source>
</evidence>
<dbReference type="GO" id="GO:0006979">
    <property type="term" value="P:response to oxidative stress"/>
    <property type="evidence" value="ECO:0007669"/>
    <property type="project" value="TreeGrafter"/>
</dbReference>
<dbReference type="InterPro" id="IPR017900">
    <property type="entry name" value="4Fe4S_Fe_S_CS"/>
</dbReference>
<dbReference type="Proteomes" id="UP000886251">
    <property type="component" value="Unassembled WGS sequence"/>
</dbReference>
<keyword evidence="5" id="KW-0175">Coiled coil</keyword>
<protein>
    <submittedName>
        <fullName evidence="7">Pyruvate ferredoxin oxidoreductase</fullName>
    </submittedName>
</protein>
<keyword evidence="1" id="KW-0479">Metal-binding</keyword>
<name>A0A831RLX5_9GAMM</name>
<proteinExistence type="predicted"/>
<comment type="caution">
    <text evidence="7">The sequence shown here is derived from an EMBL/GenBank/DDBJ whole genome shotgun (WGS) entry which is preliminary data.</text>
</comment>
<dbReference type="InterPro" id="IPR002880">
    <property type="entry name" value="Pyrv_Fd/Flavodoxin_OxRdtase_N"/>
</dbReference>
<gene>
    <name evidence="7" type="ORF">ENI96_00690</name>
</gene>
<evidence type="ECO:0000256" key="2">
    <source>
        <dbReference type="ARBA" id="ARBA00023002"/>
    </source>
</evidence>